<evidence type="ECO:0000313" key="3">
    <source>
        <dbReference type="Proteomes" id="UP000198992"/>
    </source>
</evidence>
<evidence type="ECO:0000313" key="2">
    <source>
        <dbReference type="EMBL" id="SEB94285.1"/>
    </source>
</evidence>
<accession>A0A1H4NHB8</accession>
<dbReference type="AlphaFoldDB" id="A0A1H4NHB8"/>
<feature type="region of interest" description="Disordered" evidence="1">
    <location>
        <begin position="51"/>
        <end position="84"/>
    </location>
</feature>
<dbReference type="EMBL" id="FNTH01000001">
    <property type="protein sequence ID" value="SEB94285.1"/>
    <property type="molecule type" value="Genomic_DNA"/>
</dbReference>
<gene>
    <name evidence="2" type="ORF">SAMN05444164_0622</name>
</gene>
<proteinExistence type="predicted"/>
<dbReference type="Proteomes" id="UP000198992">
    <property type="component" value="Unassembled WGS sequence"/>
</dbReference>
<dbReference type="RefSeq" id="WP_092114128.1">
    <property type="nucleotide sequence ID" value="NZ_FNTH01000001.1"/>
</dbReference>
<name>A0A1H4NHB8_9BRAD</name>
<protein>
    <submittedName>
        <fullName evidence="2">Uncharacterized protein</fullName>
    </submittedName>
</protein>
<reference evidence="2 3" key="1">
    <citation type="submission" date="2016-10" db="EMBL/GenBank/DDBJ databases">
        <authorList>
            <person name="de Groot N.N."/>
        </authorList>
    </citation>
    <scope>NUCLEOTIDE SEQUENCE [LARGE SCALE GENOMIC DNA]</scope>
    <source>
        <strain evidence="2 3">MT12</strain>
    </source>
</reference>
<organism evidence="2 3">
    <name type="scientific">Bradyrhizobium erythrophlei</name>
    <dbReference type="NCBI Taxonomy" id="1437360"/>
    <lineage>
        <taxon>Bacteria</taxon>
        <taxon>Pseudomonadati</taxon>
        <taxon>Pseudomonadota</taxon>
        <taxon>Alphaproteobacteria</taxon>
        <taxon>Hyphomicrobiales</taxon>
        <taxon>Nitrobacteraceae</taxon>
        <taxon>Bradyrhizobium</taxon>
    </lineage>
</organism>
<evidence type="ECO:0000256" key="1">
    <source>
        <dbReference type="SAM" id="MobiDB-lite"/>
    </source>
</evidence>
<sequence>MINVYISQVDRIAGQLHQNGMGDISVDDLRSLAGSLEMTINIVYGEIRHRMEREQDANPKPPSGPARGLLDGLRLPSSKGGDAA</sequence>